<evidence type="ECO:0000256" key="1">
    <source>
        <dbReference type="ARBA" id="ARBA00093634"/>
    </source>
</evidence>
<evidence type="ECO:0000313" key="4">
    <source>
        <dbReference type="WBParaSite" id="ACAC_0000711901-mRNA-1"/>
    </source>
</evidence>
<dbReference type="WBParaSite" id="ACAC_0000711901-mRNA-1">
    <property type="protein sequence ID" value="ACAC_0000711901-mRNA-1"/>
    <property type="gene ID" value="ACAC_0000711901"/>
</dbReference>
<dbReference type="AlphaFoldDB" id="A0A0K0DA67"/>
<evidence type="ECO:0000256" key="2">
    <source>
        <dbReference type="SAM" id="MobiDB-lite"/>
    </source>
</evidence>
<accession>A0A0K0DA67</accession>
<reference evidence="3" key="1">
    <citation type="submission" date="2012-09" db="EMBL/GenBank/DDBJ databases">
        <authorList>
            <person name="Martin A.A."/>
        </authorList>
    </citation>
    <scope>NUCLEOTIDE SEQUENCE</scope>
</reference>
<name>A0A0K0DA67_ANGCA</name>
<keyword evidence="3" id="KW-1185">Reference proteome</keyword>
<dbReference type="InterPro" id="IPR040357">
    <property type="entry name" value="Vma22/CCDC115"/>
</dbReference>
<dbReference type="STRING" id="6313.A0A0K0DA67"/>
<evidence type="ECO:0000313" key="3">
    <source>
        <dbReference type="Proteomes" id="UP000035642"/>
    </source>
</evidence>
<organism evidence="3 4">
    <name type="scientific">Angiostrongylus cantonensis</name>
    <name type="common">Rat lungworm</name>
    <dbReference type="NCBI Taxonomy" id="6313"/>
    <lineage>
        <taxon>Eukaryota</taxon>
        <taxon>Metazoa</taxon>
        <taxon>Ecdysozoa</taxon>
        <taxon>Nematoda</taxon>
        <taxon>Chromadorea</taxon>
        <taxon>Rhabditida</taxon>
        <taxon>Rhabditina</taxon>
        <taxon>Rhabditomorpha</taxon>
        <taxon>Strongyloidea</taxon>
        <taxon>Metastrongylidae</taxon>
        <taxon>Angiostrongylus</taxon>
    </lineage>
</organism>
<sequence>MEELNSLSFERLEYVADYCNLAKQLEDRLILARSEITKARTVRGLSFTSLYNVNVQSLEPAARVLYKEGKFELLDELQVKDEEEGNTTIRNRKAESSDANIEQEKPKPEISRFRPFGILEPSSAKEARKTMRSALQIICELATLQHEIKRVDSKLLTIKKTLMEDRELSQKFYEVLQV</sequence>
<dbReference type="GO" id="GO:0051082">
    <property type="term" value="F:unfolded protein binding"/>
    <property type="evidence" value="ECO:0007669"/>
    <property type="project" value="TreeGrafter"/>
</dbReference>
<feature type="region of interest" description="Disordered" evidence="2">
    <location>
        <begin position="84"/>
        <end position="108"/>
    </location>
</feature>
<protein>
    <recommendedName>
        <fullName evidence="1">Vacuolar ATPase assembly protein VMA22</fullName>
    </recommendedName>
</protein>
<dbReference type="GO" id="GO:0070072">
    <property type="term" value="P:vacuolar proton-transporting V-type ATPase complex assembly"/>
    <property type="evidence" value="ECO:0007669"/>
    <property type="project" value="InterPro"/>
</dbReference>
<reference evidence="4" key="2">
    <citation type="submission" date="2017-02" db="UniProtKB">
        <authorList>
            <consortium name="WormBaseParasite"/>
        </authorList>
    </citation>
    <scope>IDENTIFICATION</scope>
</reference>
<proteinExistence type="predicted"/>
<dbReference type="Proteomes" id="UP000035642">
    <property type="component" value="Unassembled WGS sequence"/>
</dbReference>
<dbReference type="PANTHER" id="PTHR31996">
    <property type="entry name" value="COILED-COIL DOMAIN-CONTAINING PROTEIN 115"/>
    <property type="match status" value="1"/>
</dbReference>
<feature type="compositionally biased region" description="Basic and acidic residues" evidence="2">
    <location>
        <begin position="92"/>
        <end position="108"/>
    </location>
</feature>
<dbReference type="PANTHER" id="PTHR31996:SF2">
    <property type="entry name" value="COILED-COIL DOMAIN-CONTAINING PROTEIN 115"/>
    <property type="match status" value="1"/>
</dbReference>